<keyword evidence="2" id="KW-0175">Coiled coil</keyword>
<protein>
    <submittedName>
        <fullName evidence="4">Uncharacterized protein</fullName>
    </submittedName>
</protein>
<dbReference type="GO" id="GO:0005811">
    <property type="term" value="C:lipid droplet"/>
    <property type="evidence" value="ECO:0000318"/>
    <property type="project" value="GO_Central"/>
</dbReference>
<dbReference type="EMBL" id="CH991551">
    <property type="protein sequence ID" value="EDQ89231.1"/>
    <property type="molecule type" value="Genomic_DNA"/>
</dbReference>
<dbReference type="GO" id="GO:0005829">
    <property type="term" value="C:cytosol"/>
    <property type="evidence" value="ECO:0000318"/>
    <property type="project" value="GO_Central"/>
</dbReference>
<dbReference type="GO" id="GO:0010890">
    <property type="term" value="P:positive regulation of triglyceride storage"/>
    <property type="evidence" value="ECO:0000318"/>
    <property type="project" value="GO_Central"/>
</dbReference>
<evidence type="ECO:0000256" key="3">
    <source>
        <dbReference type="SAM" id="MobiDB-lite"/>
    </source>
</evidence>
<name>A9UZH3_MONBE</name>
<dbReference type="InterPro" id="IPR004279">
    <property type="entry name" value="Perilipin"/>
</dbReference>
<dbReference type="GeneID" id="5891061"/>
<evidence type="ECO:0000256" key="1">
    <source>
        <dbReference type="ARBA" id="ARBA00006311"/>
    </source>
</evidence>
<evidence type="ECO:0000313" key="4">
    <source>
        <dbReference type="EMBL" id="EDQ89231.1"/>
    </source>
</evidence>
<feature type="region of interest" description="Disordered" evidence="3">
    <location>
        <begin position="513"/>
        <end position="548"/>
    </location>
</feature>
<dbReference type="Proteomes" id="UP000001357">
    <property type="component" value="Unassembled WGS sequence"/>
</dbReference>
<proteinExistence type="inferred from homology"/>
<evidence type="ECO:0000313" key="5">
    <source>
        <dbReference type="Proteomes" id="UP000001357"/>
    </source>
</evidence>
<sequence>MEVEAPTRPAPASMYVPNIVSRLASLPYVESALNSAKTLYTSYGKENESMPLVKSTCEALEKQLQQLQTRAQPLLDRAMPIIDSNADTVKSLDDLACAQLDRVQHLASSLHQMQQDVYGNTTRRLTEAEEKMCNVTTGILNQADQLLEAYLPAKAEQEEQETTETDDKREPADANQEVVGRDARTRPLGAEASKLLGNARKFSSKVQTRMYAHALGQLQNVRTRTAEARANLQAVDLLEYAREHLDRVARDLDADEGVAAVDDSTSEQAASSDDATTQRSGAVSRASRAVSRLVVRRAARLARNSLDLYSKYVSNAAGTAVGLMSLTAAAIDQASQAILHSGSTADKLRDLSLQAMGLALTATFLLRDAAINAVSASMDATNQRLAAVTGAVFSTARTINSKAGDLMVTVRQQRAVALASEQLDRLYSTVKNDARVQDAVSKGKQFYEKALENPQFREVHDTGLKYYDLATHTLFRHHSDPGPEPHSYSEAVALGALPTEGLSHEAEEAVAELQEEVEERLHEEEERLHEEVEAEQAEAAKEDDKQQQ</sequence>
<dbReference type="GO" id="GO:0019915">
    <property type="term" value="P:lipid storage"/>
    <property type="evidence" value="ECO:0000318"/>
    <property type="project" value="GO_Central"/>
</dbReference>
<dbReference type="RefSeq" id="XP_001745807.1">
    <property type="nucleotide sequence ID" value="XM_001745755.1"/>
</dbReference>
<gene>
    <name evidence="4" type="ORF">MONBRDRAFT_37085</name>
</gene>
<keyword evidence="5" id="KW-1185">Reference proteome</keyword>
<accession>A9UZH3</accession>
<feature type="region of interest" description="Disordered" evidence="3">
    <location>
        <begin position="259"/>
        <end position="283"/>
    </location>
</feature>
<evidence type="ECO:0000256" key="2">
    <source>
        <dbReference type="SAM" id="Coils"/>
    </source>
</evidence>
<feature type="region of interest" description="Disordered" evidence="3">
    <location>
        <begin position="155"/>
        <end position="192"/>
    </location>
</feature>
<feature type="compositionally biased region" description="Polar residues" evidence="3">
    <location>
        <begin position="266"/>
        <end position="278"/>
    </location>
</feature>
<dbReference type="STRING" id="81824.A9UZH3"/>
<dbReference type="AlphaFoldDB" id="A9UZH3"/>
<feature type="compositionally biased region" description="Basic and acidic residues" evidence="3">
    <location>
        <begin position="519"/>
        <end position="531"/>
    </location>
</feature>
<dbReference type="PANTHER" id="PTHR14024:SF49">
    <property type="entry name" value="LIPID STORAGE DROPLETS SURFACE-BINDING PROTEIN 1"/>
    <property type="match status" value="1"/>
</dbReference>
<feature type="coiled-coil region" evidence="2">
    <location>
        <begin position="50"/>
        <end position="77"/>
    </location>
</feature>
<reference evidence="4 5" key="1">
    <citation type="journal article" date="2008" name="Nature">
        <title>The genome of the choanoflagellate Monosiga brevicollis and the origin of metazoans.</title>
        <authorList>
            <consortium name="JGI Sequencing"/>
            <person name="King N."/>
            <person name="Westbrook M.J."/>
            <person name="Young S.L."/>
            <person name="Kuo A."/>
            <person name="Abedin M."/>
            <person name="Chapman J."/>
            <person name="Fairclough S."/>
            <person name="Hellsten U."/>
            <person name="Isogai Y."/>
            <person name="Letunic I."/>
            <person name="Marr M."/>
            <person name="Pincus D."/>
            <person name="Putnam N."/>
            <person name="Rokas A."/>
            <person name="Wright K.J."/>
            <person name="Zuzow R."/>
            <person name="Dirks W."/>
            <person name="Good M."/>
            <person name="Goodstein D."/>
            <person name="Lemons D."/>
            <person name="Li W."/>
            <person name="Lyons J.B."/>
            <person name="Morris A."/>
            <person name="Nichols S."/>
            <person name="Richter D.J."/>
            <person name="Salamov A."/>
            <person name="Bork P."/>
            <person name="Lim W.A."/>
            <person name="Manning G."/>
            <person name="Miller W.T."/>
            <person name="McGinnis W."/>
            <person name="Shapiro H."/>
            <person name="Tjian R."/>
            <person name="Grigoriev I.V."/>
            <person name="Rokhsar D."/>
        </authorList>
    </citation>
    <scope>NUCLEOTIDE SEQUENCE [LARGE SCALE GENOMIC DNA]</scope>
    <source>
        <strain evidence="5">MX1 / ATCC 50154</strain>
    </source>
</reference>
<feature type="compositionally biased region" description="Basic and acidic residues" evidence="3">
    <location>
        <begin position="538"/>
        <end position="548"/>
    </location>
</feature>
<dbReference type="InParanoid" id="A9UZH3"/>
<dbReference type="PANTHER" id="PTHR14024">
    <property type="entry name" value="PERILIPIN"/>
    <property type="match status" value="1"/>
</dbReference>
<dbReference type="Pfam" id="PF03036">
    <property type="entry name" value="Perilipin"/>
    <property type="match status" value="1"/>
</dbReference>
<comment type="similarity">
    <text evidence="1">Belongs to the perilipin family.</text>
</comment>
<organism evidence="4 5">
    <name type="scientific">Monosiga brevicollis</name>
    <name type="common">Choanoflagellate</name>
    <dbReference type="NCBI Taxonomy" id="81824"/>
    <lineage>
        <taxon>Eukaryota</taxon>
        <taxon>Choanoflagellata</taxon>
        <taxon>Craspedida</taxon>
        <taxon>Salpingoecidae</taxon>
        <taxon>Monosiga</taxon>
    </lineage>
</organism>
<dbReference type="KEGG" id="mbr:MONBRDRAFT_37085"/>